<name>A0A4Y2HE23_ARAVE</name>
<comment type="caution">
    <text evidence="1">The sequence shown here is derived from an EMBL/GenBank/DDBJ whole genome shotgun (WGS) entry which is preliminary data.</text>
</comment>
<gene>
    <name evidence="1" type="ORF">AVEN_11878_1</name>
</gene>
<feature type="non-terminal residue" evidence="1">
    <location>
        <position position="1"/>
    </location>
</feature>
<sequence>REPVLSASCDFLDLKDALETAGIWVKLLEVRSETHFPFFSTCFLWINLCYLDTFLNGSNYGARPWMSAITSPA</sequence>
<evidence type="ECO:0000313" key="2">
    <source>
        <dbReference type="Proteomes" id="UP000499080"/>
    </source>
</evidence>
<keyword evidence="2" id="KW-1185">Reference proteome</keyword>
<organism evidence="1 2">
    <name type="scientific">Araneus ventricosus</name>
    <name type="common">Orbweaver spider</name>
    <name type="synonym">Epeira ventricosa</name>
    <dbReference type="NCBI Taxonomy" id="182803"/>
    <lineage>
        <taxon>Eukaryota</taxon>
        <taxon>Metazoa</taxon>
        <taxon>Ecdysozoa</taxon>
        <taxon>Arthropoda</taxon>
        <taxon>Chelicerata</taxon>
        <taxon>Arachnida</taxon>
        <taxon>Araneae</taxon>
        <taxon>Araneomorphae</taxon>
        <taxon>Entelegynae</taxon>
        <taxon>Araneoidea</taxon>
        <taxon>Araneidae</taxon>
        <taxon>Araneus</taxon>
    </lineage>
</organism>
<evidence type="ECO:0000313" key="1">
    <source>
        <dbReference type="EMBL" id="GBM63546.1"/>
    </source>
</evidence>
<proteinExistence type="predicted"/>
<dbReference type="Proteomes" id="UP000499080">
    <property type="component" value="Unassembled WGS sequence"/>
</dbReference>
<reference evidence="1 2" key="1">
    <citation type="journal article" date="2019" name="Sci. Rep.">
        <title>Orb-weaving spider Araneus ventricosus genome elucidates the spidroin gene catalogue.</title>
        <authorList>
            <person name="Kono N."/>
            <person name="Nakamura H."/>
            <person name="Ohtoshi R."/>
            <person name="Moran D.A.P."/>
            <person name="Shinohara A."/>
            <person name="Yoshida Y."/>
            <person name="Fujiwara M."/>
            <person name="Mori M."/>
            <person name="Tomita M."/>
            <person name="Arakawa K."/>
        </authorList>
    </citation>
    <scope>NUCLEOTIDE SEQUENCE [LARGE SCALE GENOMIC DNA]</scope>
</reference>
<dbReference type="EMBL" id="BGPR01181326">
    <property type="protein sequence ID" value="GBM63546.1"/>
    <property type="molecule type" value="Genomic_DNA"/>
</dbReference>
<dbReference type="AlphaFoldDB" id="A0A4Y2HE23"/>
<accession>A0A4Y2HE23</accession>
<protein>
    <submittedName>
        <fullName evidence="1">Uncharacterized protein</fullName>
    </submittedName>
</protein>